<dbReference type="EMBL" id="CAJNDS010002149">
    <property type="protein sequence ID" value="CAE7351750.1"/>
    <property type="molecule type" value="Genomic_DNA"/>
</dbReference>
<protein>
    <submittedName>
        <fullName evidence="1">CysS protein</fullName>
    </submittedName>
</protein>
<organism evidence="1 2">
    <name type="scientific">Symbiodinium natans</name>
    <dbReference type="NCBI Taxonomy" id="878477"/>
    <lineage>
        <taxon>Eukaryota</taxon>
        <taxon>Sar</taxon>
        <taxon>Alveolata</taxon>
        <taxon>Dinophyceae</taxon>
        <taxon>Suessiales</taxon>
        <taxon>Symbiodiniaceae</taxon>
        <taxon>Symbiodinium</taxon>
    </lineage>
</organism>
<comment type="caution">
    <text evidence="1">The sequence shown here is derived from an EMBL/GenBank/DDBJ whole genome shotgun (WGS) entry which is preliminary data.</text>
</comment>
<evidence type="ECO:0000313" key="2">
    <source>
        <dbReference type="Proteomes" id="UP000604046"/>
    </source>
</evidence>
<accession>A0A812PIU3</accession>
<gene>
    <name evidence="1" type="primary">cysS</name>
    <name evidence="1" type="ORF">SNAT2548_LOCUS18555</name>
</gene>
<dbReference type="AlphaFoldDB" id="A0A812PIU3"/>
<dbReference type="OrthoDB" id="445828at2759"/>
<keyword evidence="2" id="KW-1185">Reference proteome</keyword>
<proteinExistence type="predicted"/>
<reference evidence="1" key="1">
    <citation type="submission" date="2021-02" db="EMBL/GenBank/DDBJ databases">
        <authorList>
            <person name="Dougan E. K."/>
            <person name="Rhodes N."/>
            <person name="Thang M."/>
            <person name="Chan C."/>
        </authorList>
    </citation>
    <scope>NUCLEOTIDE SEQUENCE</scope>
</reference>
<name>A0A812PIU3_9DINO</name>
<evidence type="ECO:0000313" key="1">
    <source>
        <dbReference type="EMBL" id="CAE7351750.1"/>
    </source>
</evidence>
<sequence>MTVPECAVLCDRDSCRRRKHNAQISNSPICFSISILSVALVEGSLLSIASREDFDTVNAVAARALASFRPVCNRHGKVTYPPGNSAELDIASGYSTAQDKRRKAMSELSRELLQLQQACEGGDEAAQSSFEQKARHLYTMGGVLGLLQRDPEVVCKGPVDKDFEA</sequence>
<dbReference type="Proteomes" id="UP000604046">
    <property type="component" value="Unassembled WGS sequence"/>
</dbReference>